<dbReference type="RefSeq" id="WP_307360111.1">
    <property type="nucleotide sequence ID" value="NZ_JAUSXK010000001.1"/>
</dbReference>
<accession>A0ABU0P7S5</accession>
<proteinExistence type="predicted"/>
<dbReference type="Pfam" id="PF05719">
    <property type="entry name" value="GPP34"/>
    <property type="match status" value="1"/>
</dbReference>
<keyword evidence="4" id="KW-0472">Membrane</keyword>
<dbReference type="InterPro" id="IPR038261">
    <property type="entry name" value="GPP34-like_sf"/>
</dbReference>
<keyword evidence="3" id="KW-0446">Lipid-binding</keyword>
<dbReference type="EMBL" id="JAUSXK010000001">
    <property type="protein sequence ID" value="MDQ0643393.1"/>
    <property type="molecule type" value="Genomic_DNA"/>
</dbReference>
<keyword evidence="2" id="KW-0333">Golgi apparatus</keyword>
<gene>
    <name evidence="5" type="ORF">QFZ46_001553</name>
</gene>
<protein>
    <recommendedName>
        <fullName evidence="7">GPP34 family phosphoprotein</fullName>
    </recommendedName>
</protein>
<comment type="subcellular location">
    <subcellularLocation>
        <location evidence="1">Golgi apparatus membrane</location>
        <topology evidence="1">Peripheral membrane protein</topology>
        <orientation evidence="1">Cytoplasmic side</orientation>
    </subcellularLocation>
</comment>
<evidence type="ECO:0008006" key="7">
    <source>
        <dbReference type="Google" id="ProtNLM"/>
    </source>
</evidence>
<name>A0ABU0P7S5_9MICO</name>
<keyword evidence="6" id="KW-1185">Reference proteome</keyword>
<dbReference type="InterPro" id="IPR008628">
    <property type="entry name" value="GPP34-like"/>
</dbReference>
<evidence type="ECO:0000256" key="2">
    <source>
        <dbReference type="ARBA" id="ARBA00023034"/>
    </source>
</evidence>
<dbReference type="Gene3D" id="1.10.3630.10">
    <property type="entry name" value="yeast vps74-n-term truncation variant domain like"/>
    <property type="match status" value="1"/>
</dbReference>
<organism evidence="5 6">
    <name type="scientific">Microbacterium murale</name>
    <dbReference type="NCBI Taxonomy" id="1081040"/>
    <lineage>
        <taxon>Bacteria</taxon>
        <taxon>Bacillati</taxon>
        <taxon>Actinomycetota</taxon>
        <taxon>Actinomycetes</taxon>
        <taxon>Micrococcales</taxon>
        <taxon>Microbacteriaceae</taxon>
        <taxon>Microbacterium</taxon>
    </lineage>
</organism>
<evidence type="ECO:0000313" key="5">
    <source>
        <dbReference type="EMBL" id="MDQ0643393.1"/>
    </source>
</evidence>
<evidence type="ECO:0000313" key="6">
    <source>
        <dbReference type="Proteomes" id="UP001239085"/>
    </source>
</evidence>
<dbReference type="Proteomes" id="UP001239085">
    <property type="component" value="Unassembled WGS sequence"/>
</dbReference>
<evidence type="ECO:0000256" key="1">
    <source>
        <dbReference type="ARBA" id="ARBA00004255"/>
    </source>
</evidence>
<evidence type="ECO:0000256" key="3">
    <source>
        <dbReference type="ARBA" id="ARBA00023121"/>
    </source>
</evidence>
<sequence length="228" mass="23760">MLVTEELHLLLIRPDGRGEIAASTYRAYGEVAAVIVDLVLHGRVTVTTEKHPLVHVISSASTGHPVLDAALQQLAPLSGQRLSSLVSKSALDPRDHVVDSLIAQGILLRGERGFFGMGALRTPEADATPETVLRRRLAEVLSGAGAPSQADLTILAILQSMQAAHSLLREESAGMSARQLKKRIEQLSVHSGAGDAAGDAVAAAVNAVIAAAMTATMIPVMVAATMTS</sequence>
<reference evidence="5 6" key="1">
    <citation type="submission" date="2023-07" db="EMBL/GenBank/DDBJ databases">
        <title>Comparative genomics of wheat-associated soil bacteria to identify genetic determinants of phenazine resistance.</title>
        <authorList>
            <person name="Mouncey N."/>
        </authorList>
    </citation>
    <scope>NUCLEOTIDE SEQUENCE [LARGE SCALE GENOMIC DNA]</scope>
    <source>
        <strain evidence="5 6">W2I7</strain>
    </source>
</reference>
<evidence type="ECO:0000256" key="4">
    <source>
        <dbReference type="ARBA" id="ARBA00023136"/>
    </source>
</evidence>
<comment type="caution">
    <text evidence="5">The sequence shown here is derived from an EMBL/GenBank/DDBJ whole genome shotgun (WGS) entry which is preliminary data.</text>
</comment>